<dbReference type="Gene3D" id="1.20.1440.60">
    <property type="entry name" value="23S rRNA-intervening sequence"/>
    <property type="match status" value="1"/>
</dbReference>
<dbReference type="PANTHER" id="PTHR38471">
    <property type="entry name" value="FOUR HELIX BUNDLE PROTEIN"/>
    <property type="match status" value="1"/>
</dbReference>
<sequence>MRNYKNLKIWEQGIELVKQIYVLVEQLPSSEKFGLKSQITRAAVSIPSNIAEGCARNSEVEFKRFLEIAMGSLFEVHTQLIIIQELKFINPEDLADIFELIETEGRMINGLINTIKNS</sequence>
<dbReference type="OrthoDB" id="9811959at2"/>
<proteinExistence type="predicted"/>
<dbReference type="Proteomes" id="UP000014962">
    <property type="component" value="Unassembled WGS sequence"/>
</dbReference>
<dbReference type="NCBIfam" id="TIGR02436">
    <property type="entry name" value="four helix bundle protein"/>
    <property type="match status" value="1"/>
</dbReference>
<dbReference type="PATRIC" id="fig|641526.4.peg.2766"/>
<evidence type="ECO:0000313" key="1">
    <source>
        <dbReference type="EMBL" id="EPR72286.1"/>
    </source>
</evidence>
<dbReference type="STRING" id="641526.ADIWIN_2786"/>
<dbReference type="InterPro" id="IPR012657">
    <property type="entry name" value="23S_rRNA-intervening_sequence"/>
</dbReference>
<dbReference type="AlphaFoldDB" id="S7VQM8"/>
<dbReference type="SUPFAM" id="SSF158446">
    <property type="entry name" value="IVS-encoded protein-like"/>
    <property type="match status" value="1"/>
</dbReference>
<dbReference type="InterPro" id="IPR036583">
    <property type="entry name" value="23S_rRNA_IVS_sf"/>
</dbReference>
<accession>S7VQM8</accession>
<name>S7VQM8_9FLAO</name>
<dbReference type="eggNOG" id="COG0399">
    <property type="taxonomic scope" value="Bacteria"/>
</dbReference>
<reference evidence="1 2" key="1">
    <citation type="journal article" date="2013" name="Genome Announc.">
        <title>Draft Genome Sequence of Winogradskyella psychrotolerans RS-3T, Isolated from the Marine Transect of Kongsfjorden, Ny-Alesund, Svalbard, Arctic Ocean.</title>
        <authorList>
            <person name="Kumar Pinnaka A."/>
            <person name="Ara S."/>
            <person name="Singh A."/>
            <person name="Shivaji S."/>
        </authorList>
    </citation>
    <scope>NUCLEOTIDE SEQUENCE [LARGE SCALE GENOMIC DNA]</scope>
    <source>
        <strain evidence="1 2">RS-3</strain>
    </source>
</reference>
<comment type="caution">
    <text evidence="1">The sequence shown here is derived from an EMBL/GenBank/DDBJ whole genome shotgun (WGS) entry which is preliminary data.</text>
</comment>
<keyword evidence="2" id="KW-1185">Reference proteome</keyword>
<dbReference type="CDD" id="cd16377">
    <property type="entry name" value="23S_rRNA_IVP_like"/>
    <property type="match status" value="1"/>
</dbReference>
<dbReference type="RefSeq" id="WP_020895122.1">
    <property type="nucleotide sequence ID" value="NZ_ATMR01000126.1"/>
</dbReference>
<gene>
    <name evidence="1" type="ORF">ADIWIN_2786</name>
</gene>
<protein>
    <submittedName>
        <fullName evidence="1">23Sr RNA</fullName>
    </submittedName>
</protein>
<dbReference type="EMBL" id="ATMR01000126">
    <property type="protein sequence ID" value="EPR72286.1"/>
    <property type="molecule type" value="Genomic_DNA"/>
</dbReference>
<evidence type="ECO:0000313" key="2">
    <source>
        <dbReference type="Proteomes" id="UP000014962"/>
    </source>
</evidence>
<organism evidence="1 2">
    <name type="scientific">Winogradskyella psychrotolerans RS-3</name>
    <dbReference type="NCBI Taxonomy" id="641526"/>
    <lineage>
        <taxon>Bacteria</taxon>
        <taxon>Pseudomonadati</taxon>
        <taxon>Bacteroidota</taxon>
        <taxon>Flavobacteriia</taxon>
        <taxon>Flavobacteriales</taxon>
        <taxon>Flavobacteriaceae</taxon>
        <taxon>Winogradskyella</taxon>
    </lineage>
</organism>
<dbReference type="Pfam" id="PF05635">
    <property type="entry name" value="23S_rRNA_IVP"/>
    <property type="match status" value="1"/>
</dbReference>
<dbReference type="PANTHER" id="PTHR38471:SF2">
    <property type="entry name" value="FOUR HELIX BUNDLE PROTEIN"/>
    <property type="match status" value="1"/>
</dbReference>